<evidence type="ECO:0000313" key="2">
    <source>
        <dbReference type="EMBL" id="KAF6022542.1"/>
    </source>
</evidence>
<dbReference type="Proteomes" id="UP000593567">
    <property type="component" value="Unassembled WGS sequence"/>
</dbReference>
<feature type="region of interest" description="Disordered" evidence="1">
    <location>
        <begin position="113"/>
        <end position="140"/>
    </location>
</feature>
<name>A0A7J7J8J8_BUGNE</name>
<protein>
    <submittedName>
        <fullName evidence="2">Uncharacterized protein</fullName>
    </submittedName>
</protein>
<evidence type="ECO:0000256" key="1">
    <source>
        <dbReference type="SAM" id="MobiDB-lite"/>
    </source>
</evidence>
<comment type="caution">
    <text evidence="2">The sequence shown here is derived from an EMBL/GenBank/DDBJ whole genome shotgun (WGS) entry which is preliminary data.</text>
</comment>
<organism evidence="2 3">
    <name type="scientific">Bugula neritina</name>
    <name type="common">Brown bryozoan</name>
    <name type="synonym">Sertularia neritina</name>
    <dbReference type="NCBI Taxonomy" id="10212"/>
    <lineage>
        <taxon>Eukaryota</taxon>
        <taxon>Metazoa</taxon>
        <taxon>Spiralia</taxon>
        <taxon>Lophotrochozoa</taxon>
        <taxon>Bryozoa</taxon>
        <taxon>Gymnolaemata</taxon>
        <taxon>Cheilostomatida</taxon>
        <taxon>Flustrina</taxon>
        <taxon>Buguloidea</taxon>
        <taxon>Bugulidae</taxon>
        <taxon>Bugula</taxon>
    </lineage>
</organism>
<dbReference type="EMBL" id="VXIV02002839">
    <property type="protein sequence ID" value="KAF6022542.1"/>
    <property type="molecule type" value="Genomic_DNA"/>
</dbReference>
<keyword evidence="3" id="KW-1185">Reference proteome</keyword>
<accession>A0A7J7J8J8</accession>
<proteinExistence type="predicted"/>
<gene>
    <name evidence="2" type="ORF">EB796_019148</name>
</gene>
<reference evidence="2" key="1">
    <citation type="submission" date="2020-06" db="EMBL/GenBank/DDBJ databases">
        <title>Draft genome of Bugula neritina, a colonial animal packing powerful symbionts and potential medicines.</title>
        <authorList>
            <person name="Rayko M."/>
        </authorList>
    </citation>
    <scope>NUCLEOTIDE SEQUENCE [LARGE SCALE GENOMIC DNA]</scope>
    <source>
        <strain evidence="2">Kwan_BN1</strain>
    </source>
</reference>
<dbReference type="AlphaFoldDB" id="A0A7J7J8J8"/>
<evidence type="ECO:0000313" key="3">
    <source>
        <dbReference type="Proteomes" id="UP000593567"/>
    </source>
</evidence>
<sequence>MSNERLPNHELYANHKGFCEEMTPEERIKAEKQECLERLKKLSAQERNMSSKQLEEAETNLREDLHSWLATQISDTREADPFGYSIASKQQRFGDDFDHERIARYETMNSENYLPPPRLFRSRSDETLTHSEYSFHGPSV</sequence>